<dbReference type="Pfam" id="PF00612">
    <property type="entry name" value="IQ"/>
    <property type="match status" value="3"/>
</dbReference>
<dbReference type="Gene3D" id="2.20.70.10">
    <property type="match status" value="1"/>
</dbReference>
<dbReference type="Pfam" id="PF00397">
    <property type="entry name" value="WW"/>
    <property type="match status" value="1"/>
</dbReference>
<evidence type="ECO:0000313" key="10">
    <source>
        <dbReference type="EMBL" id="CCI43758.1"/>
    </source>
</evidence>
<dbReference type="PROSITE" id="PS51456">
    <property type="entry name" value="MYOSIN_MOTOR"/>
    <property type="match status" value="1"/>
</dbReference>
<evidence type="ECO:0000256" key="2">
    <source>
        <dbReference type="ARBA" id="ARBA00022840"/>
    </source>
</evidence>
<sequence length="1283" mass="147382">MSDPSHAIRCFIPDDVYVWLPVEIQAKVMNYLREKENLPRETIFEVIATLPNAVIEKRHLAAAAIDTNHIYYQNESRNVDDMIRLEHLHEAAVLYNLQYRFFQQQPYTYISKICIAVNPYRQLPALYDVKNQELYSTLDSLLSLPPHIYGISSAAYSHMLSFSKQQSILVSGESGAGKTESNKIIMMHLASLAGGLDDHTVKKIIQINPLLESFGNASTMLNDNSSRVGRFTQLQFDTNGALIGSDCRTYLLEKSRVIHQHKNERNFHIFYQLMTSEYIRKFGLDDSAILEFNYLNGKKATERDKICFASTVEALHLIGIDTIKQEQVFELIVGILLLGQLDISYYSIDTEERSKIVSCSNSSKNDWDCLTSCANLLGLSKLAIEKALCTRTMSVANETVTVQLRKDQASDCRDALAKAIYANVFTWLIGTINSLLRRKENNPCNIIGILDIFGFEHLDYNSFEQFCINYANEKLQQKFSQDVFKTVQLEYINEGVIWEHVEFVDNQEVIALIEERLGIISLLNDEIMRPKGNEESFVLKLKSIYKDEQHLIEFPKCSQTHFTIKHYADDVTYQSVGFLEKHRDALLPDLSNLMRSSSKELLRNVFSTEVLMDEGNHRYSKAINAPSVLANGARELQEGYSMRSVGTIKTLSTRNAGTQFKNNLNELMATLRNTNVHYVRCIKPNRCNKSDEFDHLMVTAQLRCAGVVEAIRIARAVYQNWLRLEEFQERFWILSSNIKNPVNTSPISELTISRNDVDGETGKLKYTCKKVMQFLHLTSPEDYQIGFTRIYLSSGVLELLERKKSERFDFFAWRIQHTMRGFSCRLKYIRQRQAILKIQSIARCVIMRARYQAFMCAVITVQAHWRGMRERRSLYIDRKLQRVIRIQAKYRGYVQRQKFKRYRTAAIHIQSFVRMKVERSRHQNALAEKKLQQNLAAQLHRVQLKLQQECIRNGTEYLKSVEKSSKSIFPSNAVRHKNVATSPQPSQDQIQNKWMEDIDSVINHLRDEVERLRTDNELVKGMNHNFRSEIEKLRNEKEIATASFLLKIAQCEAQIGKKNHELATIKRENSILRNREHARSTTLEKQMAAKGERGSLLPTLGLKNFHVVKNQSKHMKDEGIRRKAVSRADPESLQVSLTEKRAATDDFLRESAKKLSGPSETTFLAGTSDILSGSTGSSLKHFGDRRVDLSSLQSRLSAIKGRYSGMVEKEVIPTTSEAIQTQNDTLRPNYDALLSSSMQPKLPAGWEARLSRSKNEIYYCNPELHLTQWDRPAANVTEKSYNV</sequence>
<evidence type="ECO:0000256" key="3">
    <source>
        <dbReference type="ARBA" id="ARBA00023123"/>
    </source>
</evidence>
<dbReference type="InterPro" id="IPR001609">
    <property type="entry name" value="Myosin_head_motor_dom-like"/>
</dbReference>
<dbReference type="EMBL" id="CAIX01000055">
    <property type="protein sequence ID" value="CCI43758.1"/>
    <property type="molecule type" value="Genomic_DNA"/>
</dbReference>
<gene>
    <name evidence="10" type="ORF">BN9_045420</name>
</gene>
<feature type="binding site" evidence="6">
    <location>
        <begin position="172"/>
        <end position="179"/>
    </location>
    <ligand>
        <name>ATP</name>
        <dbReference type="ChEBI" id="CHEBI:30616"/>
    </ligand>
</feature>
<evidence type="ECO:0000259" key="9">
    <source>
        <dbReference type="PROSITE" id="PS51456"/>
    </source>
</evidence>
<dbReference type="PROSITE" id="PS50096">
    <property type="entry name" value="IQ"/>
    <property type="match status" value="4"/>
</dbReference>
<dbReference type="Pfam" id="PF00063">
    <property type="entry name" value="Myosin_head"/>
    <property type="match status" value="1"/>
</dbReference>
<dbReference type="PANTHER" id="PTHR13140">
    <property type="entry name" value="MYOSIN"/>
    <property type="match status" value="1"/>
</dbReference>
<dbReference type="PANTHER" id="PTHR13140:SF706">
    <property type="entry name" value="DILUTE CLASS UNCONVENTIONAL MYOSIN, ISOFORM C"/>
    <property type="match status" value="1"/>
</dbReference>
<dbReference type="GO" id="GO:0016459">
    <property type="term" value="C:myosin complex"/>
    <property type="evidence" value="ECO:0007669"/>
    <property type="project" value="UniProtKB-KW"/>
</dbReference>
<keyword evidence="3 6" id="KW-0518">Myosin</keyword>
<evidence type="ECO:0008006" key="12">
    <source>
        <dbReference type="Google" id="ProtNLM"/>
    </source>
</evidence>
<feature type="coiled-coil region" evidence="7">
    <location>
        <begin position="995"/>
        <end position="1068"/>
    </location>
</feature>
<name>A0A024GAG3_9STRA</name>
<reference evidence="10 11" key="1">
    <citation type="submission" date="2012-05" db="EMBL/GenBank/DDBJ databases">
        <title>Recombination and specialization in a pathogen metapopulation.</title>
        <authorList>
            <person name="Gardiner A."/>
            <person name="Kemen E."/>
            <person name="Schultz-Larsen T."/>
            <person name="MacLean D."/>
            <person name="Van Oosterhout C."/>
            <person name="Jones J.D.G."/>
        </authorList>
    </citation>
    <scope>NUCLEOTIDE SEQUENCE [LARGE SCALE GENOMIC DNA]</scope>
    <source>
        <strain evidence="10 11">Ac Nc2</strain>
    </source>
</reference>
<organism evidence="10 11">
    <name type="scientific">Albugo candida</name>
    <dbReference type="NCBI Taxonomy" id="65357"/>
    <lineage>
        <taxon>Eukaryota</taxon>
        <taxon>Sar</taxon>
        <taxon>Stramenopiles</taxon>
        <taxon>Oomycota</taxon>
        <taxon>Peronosporomycetes</taxon>
        <taxon>Albuginales</taxon>
        <taxon>Albuginaceae</taxon>
        <taxon>Albugo</taxon>
    </lineage>
</organism>
<dbReference type="PROSITE" id="PS50020">
    <property type="entry name" value="WW_DOMAIN_2"/>
    <property type="match status" value="1"/>
</dbReference>
<dbReference type="InterPro" id="IPR036961">
    <property type="entry name" value="Kinesin_motor_dom_sf"/>
</dbReference>
<accession>A0A024GAG3</accession>
<dbReference type="GO" id="GO:0000146">
    <property type="term" value="F:microfilament motor activity"/>
    <property type="evidence" value="ECO:0007669"/>
    <property type="project" value="TreeGrafter"/>
</dbReference>
<dbReference type="SMART" id="SM00456">
    <property type="entry name" value="WW"/>
    <property type="match status" value="1"/>
</dbReference>
<comment type="similarity">
    <text evidence="6">Belongs to the TRAFAC class myosin-kinesin ATPase superfamily. Myosin family.</text>
</comment>
<dbReference type="Gene3D" id="3.40.850.10">
    <property type="entry name" value="Kinesin motor domain"/>
    <property type="match status" value="1"/>
</dbReference>
<dbReference type="GO" id="GO:0005524">
    <property type="term" value="F:ATP binding"/>
    <property type="evidence" value="ECO:0007669"/>
    <property type="project" value="UniProtKB-UniRule"/>
</dbReference>
<dbReference type="Gene3D" id="1.20.5.190">
    <property type="match status" value="2"/>
</dbReference>
<dbReference type="GO" id="GO:0016020">
    <property type="term" value="C:membrane"/>
    <property type="evidence" value="ECO:0007669"/>
    <property type="project" value="TreeGrafter"/>
</dbReference>
<evidence type="ECO:0000256" key="7">
    <source>
        <dbReference type="SAM" id="Coils"/>
    </source>
</evidence>
<keyword evidence="4 6" id="KW-0505">Motor protein</keyword>
<evidence type="ECO:0000256" key="4">
    <source>
        <dbReference type="ARBA" id="ARBA00023175"/>
    </source>
</evidence>
<dbReference type="Proteomes" id="UP000053237">
    <property type="component" value="Unassembled WGS sequence"/>
</dbReference>
<dbReference type="SUPFAM" id="SSF51045">
    <property type="entry name" value="WW domain"/>
    <property type="match status" value="1"/>
</dbReference>
<dbReference type="GO" id="GO:0007015">
    <property type="term" value="P:actin filament organization"/>
    <property type="evidence" value="ECO:0007669"/>
    <property type="project" value="TreeGrafter"/>
</dbReference>
<dbReference type="STRING" id="65357.A0A024GAG3"/>
<dbReference type="Gene3D" id="1.20.120.720">
    <property type="entry name" value="Myosin VI head, motor domain, U50 subdomain"/>
    <property type="match status" value="1"/>
</dbReference>
<evidence type="ECO:0000256" key="1">
    <source>
        <dbReference type="ARBA" id="ARBA00022741"/>
    </source>
</evidence>
<dbReference type="InterPro" id="IPR001202">
    <property type="entry name" value="WW_dom"/>
</dbReference>
<dbReference type="InterPro" id="IPR027417">
    <property type="entry name" value="P-loop_NTPase"/>
</dbReference>
<dbReference type="Gene3D" id="1.10.10.820">
    <property type="match status" value="1"/>
</dbReference>
<feature type="domain" description="WW" evidence="8">
    <location>
        <begin position="1240"/>
        <end position="1274"/>
    </location>
</feature>
<dbReference type="InParanoid" id="A0A024GAG3"/>
<protein>
    <recommendedName>
        <fullName evidence="12">Myosin motor domain-containing protein</fullName>
    </recommendedName>
</protein>
<dbReference type="SUPFAM" id="SSF52540">
    <property type="entry name" value="P-loop containing nucleoside triphosphate hydrolases"/>
    <property type="match status" value="2"/>
</dbReference>
<dbReference type="Gene3D" id="3.30.70.1590">
    <property type="match status" value="1"/>
</dbReference>
<keyword evidence="2 6" id="KW-0067">ATP-binding</keyword>
<evidence type="ECO:0000256" key="6">
    <source>
        <dbReference type="PROSITE-ProRule" id="PRU00782"/>
    </source>
</evidence>
<dbReference type="InterPro" id="IPR036020">
    <property type="entry name" value="WW_dom_sf"/>
</dbReference>
<feature type="domain" description="Myosin motor" evidence="9">
    <location>
        <begin position="77"/>
        <end position="805"/>
    </location>
</feature>
<dbReference type="PRINTS" id="PR00193">
    <property type="entry name" value="MYOSINHEAVY"/>
</dbReference>
<keyword evidence="11" id="KW-1185">Reference proteome</keyword>
<proteinExistence type="inferred from homology"/>
<keyword evidence="1 6" id="KW-0547">Nucleotide-binding</keyword>
<dbReference type="InterPro" id="IPR000048">
    <property type="entry name" value="IQ_motif_EF-hand-BS"/>
</dbReference>
<dbReference type="Gene3D" id="1.20.58.530">
    <property type="match status" value="1"/>
</dbReference>
<evidence type="ECO:0000256" key="5">
    <source>
        <dbReference type="ARBA" id="ARBA00023203"/>
    </source>
</evidence>
<dbReference type="SMART" id="SM00015">
    <property type="entry name" value="IQ"/>
    <property type="match status" value="4"/>
</dbReference>
<dbReference type="SMART" id="SM00242">
    <property type="entry name" value="MYSc"/>
    <property type="match status" value="1"/>
</dbReference>
<keyword evidence="7" id="KW-0175">Coiled coil</keyword>
<evidence type="ECO:0000259" key="8">
    <source>
        <dbReference type="PROSITE" id="PS50020"/>
    </source>
</evidence>
<comment type="caution">
    <text evidence="10">The sequence shown here is derived from an EMBL/GenBank/DDBJ whole genome shotgun (WGS) entry which is preliminary data.</text>
</comment>
<dbReference type="GO" id="GO:0005737">
    <property type="term" value="C:cytoplasm"/>
    <property type="evidence" value="ECO:0007669"/>
    <property type="project" value="TreeGrafter"/>
</dbReference>
<dbReference type="CDD" id="cd00201">
    <property type="entry name" value="WW"/>
    <property type="match status" value="1"/>
</dbReference>
<keyword evidence="5 6" id="KW-0009">Actin-binding</keyword>
<evidence type="ECO:0000313" key="11">
    <source>
        <dbReference type="Proteomes" id="UP000053237"/>
    </source>
</evidence>
<dbReference type="OrthoDB" id="6108017at2759"/>
<dbReference type="PROSITE" id="PS01159">
    <property type="entry name" value="WW_DOMAIN_1"/>
    <property type="match status" value="1"/>
</dbReference>
<dbReference type="GO" id="GO:0051015">
    <property type="term" value="F:actin filament binding"/>
    <property type="evidence" value="ECO:0007669"/>
    <property type="project" value="TreeGrafter"/>
</dbReference>
<feature type="region of interest" description="Actin-binding" evidence="6">
    <location>
        <begin position="664"/>
        <end position="686"/>
    </location>
</feature>